<evidence type="ECO:0000256" key="2">
    <source>
        <dbReference type="ARBA" id="ARBA00009677"/>
    </source>
</evidence>
<dbReference type="eggNOG" id="COG1558">
    <property type="taxonomic scope" value="Bacteria"/>
</dbReference>
<dbReference type="PROSITE" id="PS00588">
    <property type="entry name" value="FLAGELLA_BB_ROD"/>
    <property type="match status" value="1"/>
</dbReference>
<gene>
    <name evidence="9" type="ORF">Desaf_1840</name>
</gene>
<dbReference type="NCBIfam" id="TIGR01395">
    <property type="entry name" value="FlgC"/>
    <property type="match status" value="1"/>
</dbReference>
<dbReference type="Proteomes" id="UP000007844">
    <property type="component" value="Chromosome"/>
</dbReference>
<sequence>MDFMTALDVAASGLTAKRTQLNIISSNLANINTTRTAEGGPYRRKTVVFQTTGTRSPFDSAMMDAMERELKGVKISHITKDNRPFKIVNDPGHPDADEFGNVRFPDINVVEEMAHMITAMRSYEANAASVESIKSMFSKALQIGQSV</sequence>
<dbReference type="PANTHER" id="PTHR30435:SF2">
    <property type="entry name" value="FLAGELLAR BASAL-BODY ROD PROTEIN FLGC"/>
    <property type="match status" value="1"/>
</dbReference>
<dbReference type="Pfam" id="PF06429">
    <property type="entry name" value="Flg_bbr_C"/>
    <property type="match status" value="1"/>
</dbReference>
<comment type="similarity">
    <text evidence="2">Belongs to the flagella basal body rod proteins family.</text>
</comment>
<keyword evidence="9" id="KW-0969">Cilium</keyword>
<feature type="domain" description="Flagellar basal-body/hook protein C-terminal" evidence="8">
    <location>
        <begin position="104"/>
        <end position="143"/>
    </location>
</feature>
<keyword evidence="4 6" id="KW-0975">Bacterial flagellum</keyword>
<dbReference type="RefSeq" id="WP_005985513.1">
    <property type="nucleotide sequence ID" value="NC_016629.1"/>
</dbReference>
<name>F3Z2D3_DESAF</name>
<dbReference type="InterPro" id="IPR010930">
    <property type="entry name" value="Flg_bb/hook_C_dom"/>
</dbReference>
<evidence type="ECO:0000256" key="6">
    <source>
        <dbReference type="RuleBase" id="RU362062"/>
    </source>
</evidence>
<reference evidence="9 10" key="1">
    <citation type="journal article" date="2011" name="J. Bacteriol.">
        <title>Genome sequence of the mercury-methylating and pleomorphic Desulfovibrio africanus Strain Walvis Bay.</title>
        <authorList>
            <person name="Brown S.D."/>
            <person name="Wall J.D."/>
            <person name="Kucken A.M."/>
            <person name="Gilmour C.C."/>
            <person name="Podar M."/>
            <person name="Brandt C.C."/>
            <person name="Teshima H."/>
            <person name="Detter J.C."/>
            <person name="Han C.S."/>
            <person name="Land M.L."/>
            <person name="Lucas S."/>
            <person name="Han J."/>
            <person name="Pennacchio L."/>
            <person name="Nolan M."/>
            <person name="Pitluck S."/>
            <person name="Woyke T."/>
            <person name="Goodwin L."/>
            <person name="Palumbo A.V."/>
            <person name="Elias D.A."/>
        </authorList>
    </citation>
    <scope>NUCLEOTIDE SEQUENCE [LARGE SCALE GENOMIC DNA]</scope>
    <source>
        <strain evidence="9 10">Walvis Bay</strain>
    </source>
</reference>
<protein>
    <recommendedName>
        <fullName evidence="3 6">Flagellar basal-body rod protein FlgC</fullName>
    </recommendedName>
</protein>
<dbReference type="InterPro" id="IPR001444">
    <property type="entry name" value="Flag_bb_rod_N"/>
</dbReference>
<evidence type="ECO:0000259" key="8">
    <source>
        <dbReference type="Pfam" id="PF06429"/>
    </source>
</evidence>
<evidence type="ECO:0000313" key="9">
    <source>
        <dbReference type="EMBL" id="EGJ50173.1"/>
    </source>
</evidence>
<dbReference type="KEGG" id="daf:Desaf_1840"/>
<dbReference type="GO" id="GO:0071978">
    <property type="term" value="P:bacterial-type flagellum-dependent swarming motility"/>
    <property type="evidence" value="ECO:0007669"/>
    <property type="project" value="TreeGrafter"/>
</dbReference>
<proteinExistence type="inferred from homology"/>
<dbReference type="GO" id="GO:0030694">
    <property type="term" value="C:bacterial-type flagellum basal body, rod"/>
    <property type="evidence" value="ECO:0007669"/>
    <property type="project" value="UniProtKB-UniRule"/>
</dbReference>
<dbReference type="InterPro" id="IPR006299">
    <property type="entry name" value="FlgC"/>
</dbReference>
<keyword evidence="9" id="KW-0282">Flagellum</keyword>
<dbReference type="AlphaFoldDB" id="F3Z2D3"/>
<dbReference type="PANTHER" id="PTHR30435">
    <property type="entry name" value="FLAGELLAR PROTEIN"/>
    <property type="match status" value="1"/>
</dbReference>
<dbReference type="EMBL" id="CP003221">
    <property type="protein sequence ID" value="EGJ50173.1"/>
    <property type="molecule type" value="Genomic_DNA"/>
</dbReference>
<keyword evidence="9" id="KW-0966">Cell projection</keyword>
<evidence type="ECO:0000256" key="4">
    <source>
        <dbReference type="ARBA" id="ARBA00023143"/>
    </source>
</evidence>
<dbReference type="Pfam" id="PF00460">
    <property type="entry name" value="Flg_bb_rod"/>
    <property type="match status" value="1"/>
</dbReference>
<comment type="subcellular location">
    <subcellularLocation>
        <location evidence="1 6">Bacterial flagellum basal body</location>
    </subcellularLocation>
</comment>
<evidence type="ECO:0000259" key="7">
    <source>
        <dbReference type="Pfam" id="PF00460"/>
    </source>
</evidence>
<comment type="subunit">
    <text evidence="5 6">The basal body constitutes a major portion of the flagellar organelle and consists of four rings (L,P,S, and M) mounted on a central rod. The rod consists of about 26 subunits of FlgG in the distal portion, and FlgB, FlgC and FlgF are thought to build up the proximal portion of the rod with about 6 subunits each.</text>
</comment>
<evidence type="ECO:0000256" key="1">
    <source>
        <dbReference type="ARBA" id="ARBA00004117"/>
    </source>
</evidence>
<evidence type="ECO:0000313" key="10">
    <source>
        <dbReference type="Proteomes" id="UP000007844"/>
    </source>
</evidence>
<accession>F3Z2D3</accession>
<dbReference type="InterPro" id="IPR019776">
    <property type="entry name" value="Flagellar_basal_body_rod_CS"/>
</dbReference>
<keyword evidence="10" id="KW-1185">Reference proteome</keyword>
<dbReference type="HOGENOM" id="CLU_123272_0_0_7"/>
<organism evidence="9 10">
    <name type="scientific">Desulfocurvibacter africanus subsp. africanus str. Walvis Bay</name>
    <dbReference type="NCBI Taxonomy" id="690850"/>
    <lineage>
        <taxon>Bacteria</taxon>
        <taxon>Pseudomonadati</taxon>
        <taxon>Thermodesulfobacteriota</taxon>
        <taxon>Desulfovibrionia</taxon>
        <taxon>Desulfovibrionales</taxon>
        <taxon>Desulfovibrionaceae</taxon>
        <taxon>Desulfocurvibacter</taxon>
    </lineage>
</organism>
<evidence type="ECO:0000256" key="5">
    <source>
        <dbReference type="ARBA" id="ARBA00025933"/>
    </source>
</evidence>
<evidence type="ECO:0000256" key="3">
    <source>
        <dbReference type="ARBA" id="ARBA00017941"/>
    </source>
</evidence>
<dbReference type="STRING" id="690850.Desaf_1840"/>
<feature type="domain" description="Flagellar basal body rod protein N-terminal" evidence="7">
    <location>
        <begin position="7"/>
        <end position="35"/>
    </location>
</feature>